<dbReference type="PANTHER" id="PTHR31198:SF1">
    <property type="entry name" value="CENTROSOMAL AT-AC SPLICING FACTOR"/>
    <property type="match status" value="1"/>
</dbReference>
<evidence type="ECO:0000256" key="1">
    <source>
        <dbReference type="SAM" id="MobiDB-lite"/>
    </source>
</evidence>
<feature type="region of interest" description="Disordered" evidence="1">
    <location>
        <begin position="41"/>
        <end position="61"/>
    </location>
</feature>
<dbReference type="PANTHER" id="PTHR31198">
    <property type="entry name" value="COILED-COIL DOMAIN-CONTAINING PROTEIN 84"/>
    <property type="match status" value="1"/>
</dbReference>
<comment type="caution">
    <text evidence="3">The sequence shown here is derived from an EMBL/GenBank/DDBJ whole genome shotgun (WGS) entry which is preliminary data.</text>
</comment>
<sequence length="426" mass="48373">LLIVTILIFFSDSLLNLKAEENENPQDLDRRTLFNHRLSEQYRSNKPSRNPNSQTKMKKDKKNEEYEFCAVCKLNHNQGRRHNYFPNHVKSLSAFLARFQSKLADVRFFLENPSLLHPEHGSRNRLWCVFCGSDIDGLGSTVACGNAITHLASADHLKNLKGFLWKYGGGMDHVDSFRVSEVDLARWEKKCKLLKTDGASDGSHGVVIGPVNDIQLNSENIDTFNKNNIQSLNSSFSNGVVEPLQIYTNERYQVSHEIFRVQELGPLRRDADSYLHVGTQLDKNACSSNYFTGLQNLTQISSIVCGDATGNVHSGAPPPWLDSSEGKQLDVKRSPFNKSRKCSKLNPRRVGAAWAERRKVELEMEKRGALAKNFDANWLPNFGRVWQSGSRKESMKEFEVEAKKSSKVENQCEMPMQLQPYVSKKM</sequence>
<protein>
    <recommendedName>
        <fullName evidence="5">TITAN-like protein</fullName>
    </recommendedName>
</protein>
<dbReference type="Proteomes" id="UP001188597">
    <property type="component" value="Unassembled WGS sequence"/>
</dbReference>
<evidence type="ECO:0000256" key="2">
    <source>
        <dbReference type="SAM" id="SignalP"/>
    </source>
</evidence>
<keyword evidence="2" id="KW-0732">Signal</keyword>
<gene>
    <name evidence="3" type="ORF">RJ639_026976</name>
</gene>
<evidence type="ECO:0000313" key="3">
    <source>
        <dbReference type="EMBL" id="KAK3040655.1"/>
    </source>
</evidence>
<dbReference type="AlphaFoldDB" id="A0AA88XKL7"/>
<organism evidence="3 4">
    <name type="scientific">Escallonia herrerae</name>
    <dbReference type="NCBI Taxonomy" id="1293975"/>
    <lineage>
        <taxon>Eukaryota</taxon>
        <taxon>Viridiplantae</taxon>
        <taxon>Streptophyta</taxon>
        <taxon>Embryophyta</taxon>
        <taxon>Tracheophyta</taxon>
        <taxon>Spermatophyta</taxon>
        <taxon>Magnoliopsida</taxon>
        <taxon>eudicotyledons</taxon>
        <taxon>Gunneridae</taxon>
        <taxon>Pentapetalae</taxon>
        <taxon>asterids</taxon>
        <taxon>campanulids</taxon>
        <taxon>Escalloniales</taxon>
        <taxon>Escalloniaceae</taxon>
        <taxon>Escallonia</taxon>
    </lineage>
</organism>
<dbReference type="Pfam" id="PF14968">
    <property type="entry name" value="CCDC84"/>
    <property type="match status" value="1"/>
</dbReference>
<evidence type="ECO:0000313" key="4">
    <source>
        <dbReference type="Proteomes" id="UP001188597"/>
    </source>
</evidence>
<accession>A0AA88XKL7</accession>
<keyword evidence="4" id="KW-1185">Reference proteome</keyword>
<dbReference type="EMBL" id="JAVXUP010000051">
    <property type="protein sequence ID" value="KAK3040655.1"/>
    <property type="molecule type" value="Genomic_DNA"/>
</dbReference>
<reference evidence="3" key="1">
    <citation type="submission" date="2022-12" db="EMBL/GenBank/DDBJ databases">
        <title>Draft genome assemblies for two species of Escallonia (Escalloniales).</title>
        <authorList>
            <person name="Chanderbali A."/>
            <person name="Dervinis C."/>
            <person name="Anghel I."/>
            <person name="Soltis D."/>
            <person name="Soltis P."/>
            <person name="Zapata F."/>
        </authorList>
    </citation>
    <scope>NUCLEOTIDE SEQUENCE</scope>
    <source>
        <strain evidence="3">UCBG64.0493</strain>
        <tissue evidence="3">Leaf</tissue>
    </source>
</reference>
<name>A0AA88XKL7_9ASTE</name>
<feature type="chain" id="PRO_5041648555" description="TITAN-like protein" evidence="2">
    <location>
        <begin position="20"/>
        <end position="426"/>
    </location>
</feature>
<feature type="non-terminal residue" evidence="3">
    <location>
        <position position="426"/>
    </location>
</feature>
<dbReference type="InterPro" id="IPR028015">
    <property type="entry name" value="CCDC84-like"/>
</dbReference>
<feature type="compositionally biased region" description="Polar residues" evidence="1">
    <location>
        <begin position="41"/>
        <end position="55"/>
    </location>
</feature>
<proteinExistence type="predicted"/>
<evidence type="ECO:0008006" key="5">
    <source>
        <dbReference type="Google" id="ProtNLM"/>
    </source>
</evidence>
<feature type="signal peptide" evidence="2">
    <location>
        <begin position="1"/>
        <end position="19"/>
    </location>
</feature>
<feature type="non-terminal residue" evidence="3">
    <location>
        <position position="1"/>
    </location>
</feature>